<keyword evidence="3" id="KW-1185">Reference proteome</keyword>
<dbReference type="AlphaFoldDB" id="A0A348G0P3"/>
<dbReference type="Gene3D" id="3.40.630.30">
    <property type="match status" value="1"/>
</dbReference>
<dbReference type="Pfam" id="PF00583">
    <property type="entry name" value="Acetyltransf_1"/>
    <property type="match status" value="1"/>
</dbReference>
<feature type="domain" description="N-acetyltransferase" evidence="1">
    <location>
        <begin position="8"/>
        <end position="152"/>
    </location>
</feature>
<dbReference type="InterPro" id="IPR000182">
    <property type="entry name" value="GNAT_dom"/>
</dbReference>
<dbReference type="SUPFAM" id="SSF55729">
    <property type="entry name" value="Acyl-CoA N-acyltransferases (Nat)"/>
    <property type="match status" value="1"/>
</dbReference>
<dbReference type="CDD" id="cd04301">
    <property type="entry name" value="NAT_SF"/>
    <property type="match status" value="1"/>
</dbReference>
<dbReference type="Proteomes" id="UP000266934">
    <property type="component" value="Chromosome"/>
</dbReference>
<accession>A0A348G0P3</accession>
<evidence type="ECO:0000259" key="1">
    <source>
        <dbReference type="PROSITE" id="PS51186"/>
    </source>
</evidence>
<proteinExistence type="predicted"/>
<dbReference type="GO" id="GO:0016747">
    <property type="term" value="F:acyltransferase activity, transferring groups other than amino-acyl groups"/>
    <property type="evidence" value="ECO:0007669"/>
    <property type="project" value="InterPro"/>
</dbReference>
<organism evidence="2 3">
    <name type="scientific">Blastochloris tepida</name>
    <dbReference type="NCBI Taxonomy" id="2233851"/>
    <lineage>
        <taxon>Bacteria</taxon>
        <taxon>Pseudomonadati</taxon>
        <taxon>Pseudomonadota</taxon>
        <taxon>Alphaproteobacteria</taxon>
        <taxon>Hyphomicrobiales</taxon>
        <taxon>Blastochloridaceae</taxon>
        <taxon>Blastochloris</taxon>
    </lineage>
</organism>
<dbReference type="EMBL" id="AP018907">
    <property type="protein sequence ID" value="BBF93126.1"/>
    <property type="molecule type" value="Genomic_DNA"/>
</dbReference>
<evidence type="ECO:0000313" key="3">
    <source>
        <dbReference type="Proteomes" id="UP000266934"/>
    </source>
</evidence>
<gene>
    <name evidence="2" type="ORF">BLTE_18110</name>
</gene>
<dbReference type="InterPro" id="IPR016181">
    <property type="entry name" value="Acyl_CoA_acyltransferase"/>
</dbReference>
<dbReference type="PROSITE" id="PS51186">
    <property type="entry name" value="GNAT"/>
    <property type="match status" value="1"/>
</dbReference>
<dbReference type="KEGG" id="blag:BLTE_18110"/>
<name>A0A348G0P3_9HYPH</name>
<sequence length="152" mass="17062">MPNLSQYYRLEPAESPEDWAAYHAIRRDTLFARLLPRHPYDKNDPDEFLSGRTSCVLRYRDAVIGVVRIDEIDPERVGLRMIAVRDDLQRGGHGRAMLALAEQQARAEGRSEVIINAHLTAVGFYLKLGYAPGEWADPAPVPPGTIRVGKVL</sequence>
<dbReference type="RefSeq" id="WP_160140561.1">
    <property type="nucleotide sequence ID" value="NZ_AP018907.1"/>
</dbReference>
<evidence type="ECO:0000313" key="2">
    <source>
        <dbReference type="EMBL" id="BBF93126.1"/>
    </source>
</evidence>
<protein>
    <recommendedName>
        <fullName evidence="1">N-acetyltransferase domain-containing protein</fullName>
    </recommendedName>
</protein>
<dbReference type="OrthoDB" id="8114677at2"/>
<reference evidence="2 3" key="1">
    <citation type="submission" date="2018-08" db="EMBL/GenBank/DDBJ databases">
        <title>Complete genome sequencing of Blastochloris tepida GI.</title>
        <authorList>
            <person name="Tsukatani Y."/>
            <person name="Mori H."/>
        </authorList>
    </citation>
    <scope>NUCLEOTIDE SEQUENCE [LARGE SCALE GENOMIC DNA]</scope>
    <source>
        <strain evidence="2 3">GI</strain>
    </source>
</reference>